<organism evidence="2 3">
    <name type="scientific">Cytobacillus depressus</name>
    <dbReference type="NCBI Taxonomy" id="1602942"/>
    <lineage>
        <taxon>Bacteria</taxon>
        <taxon>Bacillati</taxon>
        <taxon>Bacillota</taxon>
        <taxon>Bacilli</taxon>
        <taxon>Bacillales</taxon>
        <taxon>Bacillaceae</taxon>
        <taxon>Cytobacillus</taxon>
    </lineage>
</organism>
<dbReference type="RefSeq" id="WP_151536001.1">
    <property type="nucleotide sequence ID" value="NZ_WBOS01000009.1"/>
</dbReference>
<evidence type="ECO:0000313" key="3">
    <source>
        <dbReference type="Proteomes" id="UP000481030"/>
    </source>
</evidence>
<reference evidence="2 3" key="1">
    <citation type="journal article" date="2016" name="Antonie Van Leeuwenhoek">
        <title>Bacillus depressus sp. nov., isolated from soil of a sunflower field.</title>
        <authorList>
            <person name="Wei X."/>
            <person name="Xin D."/>
            <person name="Xin Y."/>
            <person name="Zhang H."/>
            <person name="Wang T."/>
            <person name="Zhang J."/>
        </authorList>
    </citation>
    <scope>NUCLEOTIDE SEQUENCE [LARGE SCALE GENOMIC DNA]</scope>
    <source>
        <strain evidence="2 3">BZ1</strain>
    </source>
</reference>
<name>A0A6L3V3Y5_9BACI</name>
<sequence length="86" mass="9781">MEKYKNCQSCSMPLAKDEIGGGTERDGTKSVMFCSHCYIDGEFTLPNITVDEMKEIVKGKIVEFGMPKFIAGLFTRNIPKLKRWKN</sequence>
<dbReference type="Pfam" id="PF12674">
    <property type="entry name" value="Zn_ribbon_2"/>
    <property type="match status" value="1"/>
</dbReference>
<accession>A0A6L3V3Y5</accession>
<evidence type="ECO:0000313" key="2">
    <source>
        <dbReference type="EMBL" id="KAB2332269.1"/>
    </source>
</evidence>
<protein>
    <recommendedName>
        <fullName evidence="1">Putative zinc ribbon domain-containing protein</fullName>
    </recommendedName>
</protein>
<comment type="caution">
    <text evidence="2">The sequence shown here is derived from an EMBL/GenBank/DDBJ whole genome shotgun (WGS) entry which is preliminary data.</text>
</comment>
<dbReference type="EMBL" id="WBOS01000009">
    <property type="protein sequence ID" value="KAB2332269.1"/>
    <property type="molecule type" value="Genomic_DNA"/>
</dbReference>
<feature type="domain" description="Putative zinc ribbon" evidence="1">
    <location>
        <begin position="7"/>
        <end position="85"/>
    </location>
</feature>
<dbReference type="AlphaFoldDB" id="A0A6L3V3Y5"/>
<gene>
    <name evidence="2" type="ORF">F7731_17005</name>
</gene>
<dbReference type="OrthoDB" id="9801008at2"/>
<evidence type="ECO:0000259" key="1">
    <source>
        <dbReference type="Pfam" id="PF12674"/>
    </source>
</evidence>
<proteinExistence type="predicted"/>
<keyword evidence="3" id="KW-1185">Reference proteome</keyword>
<dbReference type="InterPro" id="IPR025868">
    <property type="entry name" value="Zn_ribbon_dom_put"/>
</dbReference>
<dbReference type="Proteomes" id="UP000481030">
    <property type="component" value="Unassembled WGS sequence"/>
</dbReference>